<dbReference type="Pfam" id="PF03800">
    <property type="entry name" value="Nuf2"/>
    <property type="match status" value="1"/>
</dbReference>
<keyword evidence="13" id="KW-1185">Reference proteome</keyword>
<dbReference type="EMBL" id="NBIV01000009">
    <property type="protein sequence ID" value="PXF48999.1"/>
    <property type="molecule type" value="Genomic_DNA"/>
</dbReference>
<evidence type="ECO:0000256" key="4">
    <source>
        <dbReference type="ARBA" id="ARBA00022618"/>
    </source>
</evidence>
<evidence type="ECO:0000256" key="8">
    <source>
        <dbReference type="ARBA" id="ARBA00023328"/>
    </source>
</evidence>
<evidence type="ECO:0000313" key="12">
    <source>
        <dbReference type="EMBL" id="PXF48999.1"/>
    </source>
</evidence>
<comment type="subcellular location">
    <subcellularLocation>
        <location evidence="1">Chromosome</location>
        <location evidence="1">Centromere</location>
    </subcellularLocation>
</comment>
<name>A0A2V3J3Q3_9FLOR</name>
<dbReference type="AlphaFoldDB" id="A0A2V3J3Q3"/>
<evidence type="ECO:0000259" key="11">
    <source>
        <dbReference type="Pfam" id="PF03800"/>
    </source>
</evidence>
<evidence type="ECO:0000256" key="9">
    <source>
        <dbReference type="SAM" id="Coils"/>
    </source>
</evidence>
<evidence type="ECO:0000256" key="5">
    <source>
        <dbReference type="ARBA" id="ARBA00022776"/>
    </source>
</evidence>
<dbReference type="OrthoDB" id="8194677at2759"/>
<feature type="coiled-coil region" evidence="9">
    <location>
        <begin position="327"/>
        <end position="417"/>
    </location>
</feature>
<gene>
    <name evidence="12" type="ORF">BWQ96_01137</name>
</gene>
<dbReference type="STRING" id="448386.A0A2V3J3Q3"/>
<dbReference type="PANTHER" id="PTHR48441:SF1">
    <property type="entry name" value="NT-3"/>
    <property type="match status" value="1"/>
</dbReference>
<feature type="domain" description="Kinetochore protein Nuf2 N-terminal" evidence="11">
    <location>
        <begin position="25"/>
        <end position="162"/>
    </location>
</feature>
<evidence type="ECO:0000256" key="6">
    <source>
        <dbReference type="ARBA" id="ARBA00023054"/>
    </source>
</evidence>
<evidence type="ECO:0000256" key="3">
    <source>
        <dbReference type="ARBA" id="ARBA00022454"/>
    </source>
</evidence>
<dbReference type="GO" id="GO:0031262">
    <property type="term" value="C:Ndc80 complex"/>
    <property type="evidence" value="ECO:0007669"/>
    <property type="project" value="InterPro"/>
</dbReference>
<comment type="caution">
    <text evidence="12">The sequence shown here is derived from an EMBL/GenBank/DDBJ whole genome shotgun (WGS) entry which is preliminary data.</text>
</comment>
<dbReference type="PANTHER" id="PTHR48441">
    <property type="match status" value="1"/>
</dbReference>
<accession>A0A2V3J3Q3</accession>
<dbReference type="Gene3D" id="1.10.418.60">
    <property type="entry name" value="Ncd80 complex, Nuf2 subunit"/>
    <property type="match status" value="1"/>
</dbReference>
<keyword evidence="5" id="KW-0498">Mitosis</keyword>
<organism evidence="12 13">
    <name type="scientific">Gracilariopsis chorda</name>
    <dbReference type="NCBI Taxonomy" id="448386"/>
    <lineage>
        <taxon>Eukaryota</taxon>
        <taxon>Rhodophyta</taxon>
        <taxon>Florideophyceae</taxon>
        <taxon>Rhodymeniophycidae</taxon>
        <taxon>Gracilariales</taxon>
        <taxon>Gracilariaceae</taxon>
        <taxon>Gracilariopsis</taxon>
    </lineage>
</organism>
<protein>
    <submittedName>
        <fullName evidence="12">Putative kinetochore protein NUF2</fullName>
    </submittedName>
</protein>
<keyword evidence="4" id="KW-0132">Cell division</keyword>
<keyword evidence="3" id="KW-0158">Chromosome</keyword>
<evidence type="ECO:0000256" key="7">
    <source>
        <dbReference type="ARBA" id="ARBA00023306"/>
    </source>
</evidence>
<feature type="region of interest" description="Disordered" evidence="10">
    <location>
        <begin position="1"/>
        <end position="24"/>
    </location>
</feature>
<keyword evidence="8" id="KW-0137">Centromere</keyword>
<proteinExistence type="inferred from homology"/>
<reference evidence="12 13" key="1">
    <citation type="journal article" date="2018" name="Mol. Biol. Evol.">
        <title>Analysis of the draft genome of the red seaweed Gracilariopsis chorda provides insights into genome size evolution in Rhodophyta.</title>
        <authorList>
            <person name="Lee J."/>
            <person name="Yang E.C."/>
            <person name="Graf L."/>
            <person name="Yang J.H."/>
            <person name="Qiu H."/>
            <person name="Zel Zion U."/>
            <person name="Chan C.X."/>
            <person name="Stephens T.G."/>
            <person name="Weber A.P.M."/>
            <person name="Boo G.H."/>
            <person name="Boo S.M."/>
            <person name="Kim K.M."/>
            <person name="Shin Y."/>
            <person name="Jung M."/>
            <person name="Lee S.J."/>
            <person name="Yim H.S."/>
            <person name="Lee J.H."/>
            <person name="Bhattacharya D."/>
            <person name="Yoon H.S."/>
        </authorList>
    </citation>
    <scope>NUCLEOTIDE SEQUENCE [LARGE SCALE GENOMIC DNA]</scope>
    <source>
        <strain evidence="12 13">SKKU-2015</strain>
        <tissue evidence="12">Whole body</tissue>
    </source>
</reference>
<evidence type="ECO:0000256" key="10">
    <source>
        <dbReference type="SAM" id="MobiDB-lite"/>
    </source>
</evidence>
<dbReference type="Proteomes" id="UP000247409">
    <property type="component" value="Unassembled WGS sequence"/>
</dbReference>
<evidence type="ECO:0000313" key="13">
    <source>
        <dbReference type="Proteomes" id="UP000247409"/>
    </source>
</evidence>
<sequence>MALPPSRSRGRPGDHLAPAPEPQGNFQFPRLTYAEIQDDMKNIFNCPVTREMLKNPSAADAKGVIDYFIEEVYGKRPEDMAQPDFESLEAVDYPELYENSIPSLHYIRECQKLCQAARFSEFGIRDIHAPDKSRFHWELSALINFSKFRATRLESFENMAKHADDLMERERVILSEKSNLQHEISAIEEKRAAEEPEVERIREVVSEFSVEIHELHKQQRRLMDETREMKEELAQKTKKVASLVGQKVKLVEETEQMATRVVSSPDRVRGEIESMRCALEEKNQHNAAVEKERRVLANLAEHIKEAMILSKEALQVANDSMANRKKAQELEQKRHACEQKNAQFEQEVASIEDKREQVERWLESTEAKILRVDEQQSEIDKENSEADHALVEKRLELSAEKQKADQYLEEKNKEKEEMIGKFIETITTMKDMLEHWINLHNTANGSFTKLHTNVHKALSVQIDDDSNYTPNFLDS</sequence>
<dbReference type="InterPro" id="IPR038275">
    <property type="entry name" value="Nuf2_N_sf"/>
</dbReference>
<evidence type="ECO:0000256" key="1">
    <source>
        <dbReference type="ARBA" id="ARBA00004584"/>
    </source>
</evidence>
<dbReference type="InterPro" id="IPR005549">
    <property type="entry name" value="Kinetochore_Nuf2_N"/>
</dbReference>
<comment type="similarity">
    <text evidence="2">Belongs to the NUF2 family.</text>
</comment>
<dbReference type="GO" id="GO:0051301">
    <property type="term" value="P:cell division"/>
    <property type="evidence" value="ECO:0007669"/>
    <property type="project" value="UniProtKB-KW"/>
</dbReference>
<feature type="coiled-coil region" evidence="9">
    <location>
        <begin position="212"/>
        <end position="239"/>
    </location>
</feature>
<keyword evidence="6 9" id="KW-0175">Coiled coil</keyword>
<keyword evidence="7" id="KW-0131">Cell cycle</keyword>
<evidence type="ECO:0000256" key="2">
    <source>
        <dbReference type="ARBA" id="ARBA00005498"/>
    </source>
</evidence>